<sequence length="182" mass="19679">MSIAITHPGARLLAPALDTLADVVAGDWASAAGLCAARLRDPAACAADLAAAAARAGVSRRRRAPYRYQVHLRMLLVDEHPAVLSAALDLQVKLWMGQWDALEQVAPPTGRPHEEWRPHELLEIRTRHQQVDTWQGRPYACQSLFLAPPTARLAHHVLVQLDGGAPLGRYDLPAGPAAVHVG</sequence>
<reference evidence="1" key="1">
    <citation type="submission" date="2015-08" db="EMBL/GenBank/DDBJ databases">
        <authorList>
            <person name="Babu N.S."/>
            <person name="Beckwith C.J."/>
            <person name="Beseler K.G."/>
            <person name="Brison A."/>
            <person name="Carone J.V."/>
            <person name="Caskin T.P."/>
            <person name="Diamond M."/>
            <person name="Durham M.E."/>
            <person name="Foxe J.M."/>
            <person name="Go M."/>
            <person name="Henderson B.A."/>
            <person name="Jones I.B."/>
            <person name="McGettigan J.A."/>
            <person name="Micheletti S.J."/>
            <person name="Nasrallah M.E."/>
            <person name="Ortiz D."/>
            <person name="Piller C.R."/>
            <person name="Privatt S.R."/>
            <person name="Schneider S.L."/>
            <person name="Sharp S."/>
            <person name="Smith T.C."/>
            <person name="Stanton J.D."/>
            <person name="Ullery H.E."/>
            <person name="Wilson R.J."/>
            <person name="Serrano M.G."/>
            <person name="Buck G."/>
            <person name="Lee V."/>
            <person name="Wang Y."/>
            <person name="Carvalho R."/>
            <person name="Voegtly L."/>
            <person name="Shi R."/>
            <person name="Duckworth R."/>
            <person name="Johnson A."/>
            <person name="Loviza R."/>
            <person name="Walstead R."/>
            <person name="Shah Z."/>
            <person name="Kiflezghi M."/>
            <person name="Wade K."/>
            <person name="Ball S.L."/>
            <person name="Bradley K.W."/>
            <person name="Asai D.J."/>
            <person name="Bowman C.A."/>
            <person name="Russell D.A."/>
            <person name="Pope W.H."/>
            <person name="Jacobs-Sera D."/>
            <person name="Hendrix R.W."/>
            <person name="Hatfull G.F."/>
        </authorList>
    </citation>
    <scope>NUCLEOTIDE SEQUENCE</scope>
</reference>
<proteinExistence type="predicted"/>
<name>A0A2P2CCB8_9ZZZZ</name>
<organism evidence="1">
    <name type="scientific">metagenome</name>
    <dbReference type="NCBI Taxonomy" id="256318"/>
    <lineage>
        <taxon>unclassified sequences</taxon>
        <taxon>metagenomes</taxon>
    </lineage>
</organism>
<gene>
    <name evidence="1" type="ORF">NOCA1190006</name>
</gene>
<accession>A0A2P2CCB8</accession>
<evidence type="ECO:0000313" key="1">
    <source>
        <dbReference type="EMBL" id="CUR59634.1"/>
    </source>
</evidence>
<protein>
    <submittedName>
        <fullName evidence="1">Uncharacterized protein</fullName>
    </submittedName>
</protein>
<dbReference type="EMBL" id="CZKB01000011">
    <property type="protein sequence ID" value="CUR59634.1"/>
    <property type="molecule type" value="Genomic_DNA"/>
</dbReference>
<dbReference type="AlphaFoldDB" id="A0A2P2CCB8"/>